<keyword evidence="1" id="KW-0732">Signal</keyword>
<evidence type="ECO:0000313" key="3">
    <source>
        <dbReference type="Proteomes" id="UP000559182"/>
    </source>
</evidence>
<protein>
    <submittedName>
        <fullName evidence="2">Cytoskeletal protein RodZ</fullName>
    </submittedName>
</protein>
<sequence>MNTKTKHIIGYSGTAVVALIIGAAAGSGGSSGTATPAVTSTVRTTATVTAPAPDAQPASAVTTTVHAPAVTKTVHAPAVTKTVTTTPKPKATIPGDGTYQVGTDIQPGTYVSGTPDSGNCYWARLKGTSGSFSDIIANNNSAGQSVVTIAPTDKVFETSGCNDWSRR</sequence>
<dbReference type="AlphaFoldDB" id="A0A839N498"/>
<feature type="signal peptide" evidence="1">
    <location>
        <begin position="1"/>
        <end position="26"/>
    </location>
</feature>
<proteinExistence type="predicted"/>
<keyword evidence="3" id="KW-1185">Reference proteome</keyword>
<dbReference type="Proteomes" id="UP000559182">
    <property type="component" value="Unassembled WGS sequence"/>
</dbReference>
<dbReference type="RefSeq" id="WP_183319157.1">
    <property type="nucleotide sequence ID" value="NZ_JACHVQ010000001.1"/>
</dbReference>
<gene>
    <name evidence="2" type="ORF">FHU39_000787</name>
</gene>
<feature type="chain" id="PRO_5039387674" evidence="1">
    <location>
        <begin position="27"/>
        <end position="167"/>
    </location>
</feature>
<organism evidence="2 3">
    <name type="scientific">Flexivirga oryzae</name>
    <dbReference type="NCBI Taxonomy" id="1794944"/>
    <lineage>
        <taxon>Bacteria</taxon>
        <taxon>Bacillati</taxon>
        <taxon>Actinomycetota</taxon>
        <taxon>Actinomycetes</taxon>
        <taxon>Micrococcales</taxon>
        <taxon>Dermacoccaceae</taxon>
        <taxon>Flexivirga</taxon>
    </lineage>
</organism>
<reference evidence="2 3" key="1">
    <citation type="submission" date="2020-08" db="EMBL/GenBank/DDBJ databases">
        <title>Sequencing the genomes of 1000 actinobacteria strains.</title>
        <authorList>
            <person name="Klenk H.-P."/>
        </authorList>
    </citation>
    <scope>NUCLEOTIDE SEQUENCE [LARGE SCALE GENOMIC DNA]</scope>
    <source>
        <strain evidence="2 3">DSM 105369</strain>
    </source>
</reference>
<dbReference type="EMBL" id="JACHVQ010000001">
    <property type="protein sequence ID" value="MBB2890803.1"/>
    <property type="molecule type" value="Genomic_DNA"/>
</dbReference>
<evidence type="ECO:0000313" key="2">
    <source>
        <dbReference type="EMBL" id="MBB2890803.1"/>
    </source>
</evidence>
<evidence type="ECO:0000256" key="1">
    <source>
        <dbReference type="SAM" id="SignalP"/>
    </source>
</evidence>
<accession>A0A839N498</accession>
<comment type="caution">
    <text evidence="2">The sequence shown here is derived from an EMBL/GenBank/DDBJ whole genome shotgun (WGS) entry which is preliminary data.</text>
</comment>
<name>A0A839N498_9MICO</name>